<organism evidence="8 9">
    <name type="scientific">Zygosaccharomyces rouxii</name>
    <dbReference type="NCBI Taxonomy" id="4956"/>
    <lineage>
        <taxon>Eukaryota</taxon>
        <taxon>Fungi</taxon>
        <taxon>Dikarya</taxon>
        <taxon>Ascomycota</taxon>
        <taxon>Saccharomycotina</taxon>
        <taxon>Saccharomycetes</taxon>
        <taxon>Saccharomycetales</taxon>
        <taxon>Saccharomycetaceae</taxon>
        <taxon>Zygosaccharomyces</taxon>
    </lineage>
</organism>
<evidence type="ECO:0000313" key="8">
    <source>
        <dbReference type="EMBL" id="GAV55769.1"/>
    </source>
</evidence>
<evidence type="ECO:0000256" key="1">
    <source>
        <dbReference type="ARBA" id="ARBA00004173"/>
    </source>
</evidence>
<reference evidence="8 9" key="1">
    <citation type="submission" date="2016-08" db="EMBL/GenBank/DDBJ databases">
        <title>Draft genome sequence of allopolyploid Zygosaccharomyces rouxii.</title>
        <authorList>
            <person name="Watanabe J."/>
            <person name="Uehara K."/>
            <person name="Mogi Y."/>
            <person name="Tsukioka Y."/>
        </authorList>
    </citation>
    <scope>NUCLEOTIDE SEQUENCE [LARGE SCALE GENOMIC DNA]</scope>
    <source>
        <strain evidence="8 9">NBRC 110957</strain>
    </source>
</reference>
<evidence type="ECO:0000256" key="4">
    <source>
        <dbReference type="ARBA" id="ARBA00044493"/>
    </source>
</evidence>
<evidence type="ECO:0000256" key="3">
    <source>
        <dbReference type="ARBA" id="ARBA00022737"/>
    </source>
</evidence>
<comment type="function">
    <text evidence="4">Regulates mitochondrial small subunit maturation by controlling 15S rRNA 5'-end processing. Localizes to the 5' precursor of the 15S rRNA in a position that is subsequently occupied by mS47 in the mature yeast mtSSU. Uses structure and sequence-specific RNA recognition, binding to a single-stranded region of the precursor and specifically recognizing bases -6 to -1. The exchange of Ccm1 for mS47 is coupled to the irreversible removal of precursor rRNA that is accompanied by conformational changes of the mitoribosomal proteins uS5m and mS26. These conformational changes signal completion of 5'-end rRNA processing through protection of the mature 5'-end of the 15S rRNA and stabilization of mS47. The removal of the 5' precursor together with the dissociation of Ccm1 may be catalyzed by the 5'-3' exoribonuclease Pet127. Involved in the specific removal of group I introns in mitochondrial encoded transcripts.</text>
</comment>
<dbReference type="Pfam" id="PF01535">
    <property type="entry name" value="PPR"/>
    <property type="match status" value="1"/>
</dbReference>
<gene>
    <name evidence="8" type="ORF">ZYGR_0AY01620</name>
</gene>
<dbReference type="Gene3D" id="1.25.40.10">
    <property type="entry name" value="Tetratricopeptide repeat domain"/>
    <property type="match status" value="1"/>
</dbReference>
<dbReference type="AlphaFoldDB" id="A0A1Q3AJ61"/>
<dbReference type="Proteomes" id="UP000187013">
    <property type="component" value="Unassembled WGS sequence"/>
</dbReference>
<comment type="subunit">
    <text evidence="5">Binds to mitochondrial small subunit 15S rRNA.</text>
</comment>
<dbReference type="InterPro" id="IPR011990">
    <property type="entry name" value="TPR-like_helical_dom_sf"/>
</dbReference>
<protein>
    <recommendedName>
        <fullName evidence="10">Mitochondrial group I intron splicing factor CCM1</fullName>
    </recommendedName>
</protein>
<accession>A0A1Q3AJ61</accession>
<dbReference type="OrthoDB" id="185373at2759"/>
<dbReference type="PANTHER" id="PTHR47447:SF24">
    <property type="entry name" value="PENTATRICOPEPTIDE REPEAT-CONTAINING PROTEIN"/>
    <property type="match status" value="1"/>
</dbReference>
<dbReference type="EMBL" id="BDGX01000051">
    <property type="protein sequence ID" value="GAV55769.1"/>
    <property type="molecule type" value="Genomic_DNA"/>
</dbReference>
<evidence type="ECO:0000256" key="6">
    <source>
        <dbReference type="PROSITE-ProRule" id="PRU00708"/>
    </source>
</evidence>
<feature type="repeat" description="PPR" evidence="6">
    <location>
        <begin position="352"/>
        <end position="386"/>
    </location>
</feature>
<dbReference type="InterPro" id="IPR002885">
    <property type="entry name" value="PPR_rpt"/>
</dbReference>
<comment type="caution">
    <text evidence="8">The sequence shown here is derived from an EMBL/GenBank/DDBJ whole genome shotgun (WGS) entry which is preliminary data.</text>
</comment>
<evidence type="ECO:0008006" key="10">
    <source>
        <dbReference type="Google" id="ProtNLM"/>
    </source>
</evidence>
<dbReference type="Pfam" id="PF13041">
    <property type="entry name" value="PPR_2"/>
    <property type="match status" value="1"/>
</dbReference>
<comment type="similarity">
    <text evidence="2">Belongs to the CCM1 family.</text>
</comment>
<keyword evidence="7" id="KW-0175">Coiled coil</keyword>
<dbReference type="PANTHER" id="PTHR47447">
    <property type="entry name" value="OS03G0856100 PROTEIN"/>
    <property type="match status" value="1"/>
</dbReference>
<evidence type="ECO:0000256" key="5">
    <source>
        <dbReference type="ARBA" id="ARBA00044511"/>
    </source>
</evidence>
<evidence type="ECO:0000256" key="7">
    <source>
        <dbReference type="SAM" id="Coils"/>
    </source>
</evidence>
<evidence type="ECO:0000313" key="9">
    <source>
        <dbReference type="Proteomes" id="UP000187013"/>
    </source>
</evidence>
<keyword evidence="3" id="KW-0677">Repeat</keyword>
<sequence>MLSLKPRGSWNVLRWVQIPRRTAVIPAKPSPVRRKRRRIKNVTSNNLNLSGIDPQDSRALEFKVKQLQEFTRNLKEQFKLAESNTKKLEAEEELAKSKSQPEDDYKRAEELFDKLETPVIEKPPSQPNLSTLILSAENRQLKKLIPNELRERIGDDGFLLACLIDKDNQNWNDIISKLYTTEKRLSNISMPIISSGILRKVKDLSYENIEKLDLMLLETKNGDITGFNRLMYETLLLNLSNLRPPTSGEEDKVTMKMKQLLERYDKGRELLPNEPSKMTQFSLNCCLKYSTKLISFENMEYFLSKFKNDYGITPNRENYTTVIQFYVKRGVSKQAWDVFDTMKFLSSSHAPDVTTYNSVLHLCDRERDYAKAIDLYEEMTDRQLQPSIQTLNIMAKTMARASADNVMSEGKADSLRLLGWKYIHTLESSFNHTKHETHFYHTLEAMMALAAYDGDIGFARALYYKYTTSKYKEIVRYWKGEFNPQKIWQTVLDPQLFNLLLLAYANFRPNKLPILLGYEKGIKLRRNILNSVDYAGRYEPDDEVKVQLPMLPIADMNQSWQILAESRALWQFNLEFGGYYNLRDIPEGFDTAKLQEMVSKSATQDELKINLLHQISQWKVQLVNHSILNPKSLTTFLTIPIKNGDKIEFMLRLKEFTFQQRDLNNRIEKLYNGLKLIESPAESNSHERTPTSNQVELDENVKWFASMKHKIVAKNYIYELMMKAASAFKDVKISQEAWQSRGEYRKTELFQKLDSIKRIESDTQFAALMVQFFTRQRMLTDALAIVMSTRKYIDWKYHMVKGLHEGLVELEDQRSISILLDIVNKRSSIELLEEEIRDFQL</sequence>
<dbReference type="PROSITE" id="PS51375">
    <property type="entry name" value="PPR"/>
    <property type="match status" value="1"/>
</dbReference>
<dbReference type="NCBIfam" id="TIGR00756">
    <property type="entry name" value="PPR"/>
    <property type="match status" value="1"/>
</dbReference>
<feature type="coiled-coil region" evidence="7">
    <location>
        <begin position="71"/>
        <end position="100"/>
    </location>
</feature>
<comment type="subcellular location">
    <subcellularLocation>
        <location evidence="1">Mitochondrion</location>
    </subcellularLocation>
</comment>
<evidence type="ECO:0000256" key="2">
    <source>
        <dbReference type="ARBA" id="ARBA00006192"/>
    </source>
</evidence>
<proteinExistence type="inferred from homology"/>
<dbReference type="GO" id="GO:0005739">
    <property type="term" value="C:mitochondrion"/>
    <property type="evidence" value="ECO:0007669"/>
    <property type="project" value="UniProtKB-SubCell"/>
</dbReference>
<name>A0A1Q3AJ61_ZYGRO</name>